<organism evidence="2 3">
    <name type="scientific">Nosema granulosis</name>
    <dbReference type="NCBI Taxonomy" id="83296"/>
    <lineage>
        <taxon>Eukaryota</taxon>
        <taxon>Fungi</taxon>
        <taxon>Fungi incertae sedis</taxon>
        <taxon>Microsporidia</taxon>
        <taxon>Nosematidae</taxon>
        <taxon>Nosema</taxon>
    </lineage>
</organism>
<name>A0A9P6H1Z1_9MICR</name>
<evidence type="ECO:0000259" key="1">
    <source>
        <dbReference type="PROSITE" id="PS50994"/>
    </source>
</evidence>
<dbReference type="Gene3D" id="1.10.340.70">
    <property type="match status" value="1"/>
</dbReference>
<dbReference type="Gene3D" id="3.30.420.10">
    <property type="entry name" value="Ribonuclease H-like superfamily/Ribonuclease H"/>
    <property type="match status" value="1"/>
</dbReference>
<reference evidence="2 3" key="1">
    <citation type="journal article" date="2020" name="Genome Biol. Evol.">
        <title>Comparative genomics of strictly vertically transmitted, feminizing microsporidia endosymbionts of amphipod crustaceans.</title>
        <authorList>
            <person name="Cormier A."/>
            <person name="Chebbi M.A."/>
            <person name="Giraud I."/>
            <person name="Wattier R."/>
            <person name="Teixeira M."/>
            <person name="Gilbert C."/>
            <person name="Rigaud T."/>
            <person name="Cordaux R."/>
        </authorList>
    </citation>
    <scope>NUCLEOTIDE SEQUENCE [LARGE SCALE GENOMIC DNA]</scope>
    <source>
        <strain evidence="2 3">Ou3-Ou53</strain>
    </source>
</reference>
<dbReference type="PANTHER" id="PTHR37984">
    <property type="entry name" value="PROTEIN CBG26694"/>
    <property type="match status" value="1"/>
</dbReference>
<dbReference type="InterPro" id="IPR012337">
    <property type="entry name" value="RNaseH-like_sf"/>
</dbReference>
<dbReference type="GO" id="GO:0003676">
    <property type="term" value="F:nucleic acid binding"/>
    <property type="evidence" value="ECO:0007669"/>
    <property type="project" value="InterPro"/>
</dbReference>
<gene>
    <name evidence="2" type="primary">pol_53</name>
    <name evidence="2" type="ORF">NGRA_1022</name>
</gene>
<dbReference type="EMBL" id="SBJO01000052">
    <property type="protein sequence ID" value="KAF9763833.1"/>
    <property type="molecule type" value="Genomic_DNA"/>
</dbReference>
<dbReference type="SUPFAM" id="SSF53098">
    <property type="entry name" value="Ribonuclease H-like"/>
    <property type="match status" value="1"/>
</dbReference>
<dbReference type="GO" id="GO:0015074">
    <property type="term" value="P:DNA integration"/>
    <property type="evidence" value="ECO:0007669"/>
    <property type="project" value="InterPro"/>
</dbReference>
<evidence type="ECO:0000313" key="2">
    <source>
        <dbReference type="EMBL" id="KAF9763833.1"/>
    </source>
</evidence>
<dbReference type="InterPro" id="IPR001584">
    <property type="entry name" value="Integrase_cat-core"/>
</dbReference>
<dbReference type="InterPro" id="IPR036397">
    <property type="entry name" value="RNaseH_sf"/>
</dbReference>
<keyword evidence="3" id="KW-1185">Reference proteome</keyword>
<dbReference type="InterPro" id="IPR050951">
    <property type="entry name" value="Retrovirus_Pol_polyprotein"/>
</dbReference>
<sequence length="182" mass="20590">MKFQEYKFRIECVKGEDNVADGVSRIFSIAKTVARIVSELSCETKARILKEYLLLSGHGSSNTMKFLLKGRCTWDGIYKEIDALIDSCTTCLKSGRKIVNTKNRVILKKKQNELWEVDLIVRIPGYNINSFILVAINHYSKWIETKTLSNKSGDKVAKGIEEIIIKKHGTPEGILSDCGLEF</sequence>
<proteinExistence type="predicted"/>
<dbReference type="AlphaFoldDB" id="A0A9P6H1Z1"/>
<dbReference type="OrthoDB" id="1739170at2759"/>
<protein>
    <submittedName>
        <fullName evidence="2">Pol polyprotein</fullName>
    </submittedName>
</protein>
<accession>A0A9P6H1Z1</accession>
<dbReference type="Pfam" id="PF17921">
    <property type="entry name" value="Integrase_H2C2"/>
    <property type="match status" value="1"/>
</dbReference>
<feature type="domain" description="Integrase catalytic" evidence="1">
    <location>
        <begin position="107"/>
        <end position="182"/>
    </location>
</feature>
<comment type="caution">
    <text evidence="2">The sequence shown here is derived from an EMBL/GenBank/DDBJ whole genome shotgun (WGS) entry which is preliminary data.</text>
</comment>
<dbReference type="GO" id="GO:0005634">
    <property type="term" value="C:nucleus"/>
    <property type="evidence" value="ECO:0007669"/>
    <property type="project" value="UniProtKB-ARBA"/>
</dbReference>
<dbReference type="PROSITE" id="PS50994">
    <property type="entry name" value="INTEGRASE"/>
    <property type="match status" value="1"/>
</dbReference>
<dbReference type="PANTHER" id="PTHR37984:SF5">
    <property type="entry name" value="PROTEIN NYNRIN-LIKE"/>
    <property type="match status" value="1"/>
</dbReference>
<evidence type="ECO:0000313" key="3">
    <source>
        <dbReference type="Proteomes" id="UP000740883"/>
    </source>
</evidence>
<dbReference type="InterPro" id="IPR041588">
    <property type="entry name" value="Integrase_H2C2"/>
</dbReference>
<dbReference type="Proteomes" id="UP000740883">
    <property type="component" value="Unassembled WGS sequence"/>
</dbReference>